<sequence length="526" mass="59407">MLKHYPQDQLDKITIPPFVPVNTDHLAKEHAEVVQHFNTDVTKTIEWRMDQLNQLKRLLIDNELLIVKACNLDFRKLNETQVELHCVLEELYLVMDNLSKWAKSKRCKPGWAFSGDKLEEIYEPLGTILNICPWNFPIKLAFGPTIGAIAAGNCVVIKPSELTPNASALIKDLVDRYMDQKAIKVFNGDATVAQEVLKLKWDHIIFTGSPKIGKLVMRAASEHLTPVTLELGGKCPALVDLNTTDVNVICDRIINAKQTNWGQVCISVDYIICLKQDVDKICDGLQDTIQRFFGKDYQSSEVWGQIVNQNHTQRLIDLLPNGKNPKDGKIVVGGRHDLEARFIEMTVVRDIDPFEGKLMQEEIFGPILPIVAFDNWDQIFNYIRSKEKPLASYLYSMDDNLIRQFNTKISSGGQVINDAGLHAINFDIPFGGVGNSGMGCLNGKHSFRTFSHVKGTLHRSYGGEGLNKLTYPPKDMGVMLPAAFPYMFRVIDDHSTGAQYINGPISFLRWIKFTLTKIICYFLGYE</sequence>
<evidence type="ECO:0000259" key="6">
    <source>
        <dbReference type="Pfam" id="PF00171"/>
    </source>
</evidence>
<keyword evidence="8" id="KW-1185">Reference proteome</keyword>
<dbReference type="Gene3D" id="3.40.309.10">
    <property type="entry name" value="Aldehyde Dehydrogenase, Chain A, domain 2"/>
    <property type="match status" value="1"/>
</dbReference>
<dbReference type="InterPro" id="IPR016162">
    <property type="entry name" value="Ald_DH_N"/>
</dbReference>
<dbReference type="OMA" id="KMFGDNP"/>
<evidence type="ECO:0000256" key="3">
    <source>
        <dbReference type="ARBA" id="ARBA00023027"/>
    </source>
</evidence>
<dbReference type="SUPFAM" id="SSF53720">
    <property type="entry name" value="ALDH-like"/>
    <property type="match status" value="1"/>
</dbReference>
<dbReference type="FunFam" id="3.40.605.10:FF:000004">
    <property type="entry name" value="Aldehyde dehydrogenase"/>
    <property type="match status" value="1"/>
</dbReference>
<dbReference type="FunFam" id="3.40.309.10:FF:000003">
    <property type="entry name" value="Aldehyde dehydrogenase"/>
    <property type="match status" value="1"/>
</dbReference>
<evidence type="ECO:0000313" key="7">
    <source>
        <dbReference type="EMBL" id="KXN70383.1"/>
    </source>
</evidence>
<evidence type="ECO:0000313" key="8">
    <source>
        <dbReference type="Proteomes" id="UP000070444"/>
    </source>
</evidence>
<dbReference type="AlphaFoldDB" id="A0A137P5V3"/>
<dbReference type="Gene3D" id="3.40.605.10">
    <property type="entry name" value="Aldehyde Dehydrogenase, Chain A, domain 1"/>
    <property type="match status" value="1"/>
</dbReference>
<feature type="domain" description="Aldehyde dehydrogenase" evidence="6">
    <location>
        <begin position="44"/>
        <end position="454"/>
    </location>
</feature>
<dbReference type="EMBL" id="KQ964504">
    <property type="protein sequence ID" value="KXN70383.1"/>
    <property type="molecule type" value="Genomic_DNA"/>
</dbReference>
<dbReference type="GO" id="GO:0005737">
    <property type="term" value="C:cytoplasm"/>
    <property type="evidence" value="ECO:0007669"/>
    <property type="project" value="TreeGrafter"/>
</dbReference>
<dbReference type="PANTHER" id="PTHR43570">
    <property type="entry name" value="ALDEHYDE DEHYDROGENASE"/>
    <property type="match status" value="1"/>
</dbReference>
<keyword evidence="3" id="KW-0520">NAD</keyword>
<dbReference type="CDD" id="cd07087">
    <property type="entry name" value="ALDH_F3-13-14_CALDH-like"/>
    <property type="match status" value="1"/>
</dbReference>
<proteinExistence type="inferred from homology"/>
<dbReference type="GO" id="GO:0004029">
    <property type="term" value="F:aldehyde dehydrogenase (NAD+) activity"/>
    <property type="evidence" value="ECO:0007669"/>
    <property type="project" value="TreeGrafter"/>
</dbReference>
<comment type="similarity">
    <text evidence="1 4">Belongs to the aldehyde dehydrogenase family.</text>
</comment>
<reference evidence="7 8" key="1">
    <citation type="journal article" date="2015" name="Genome Biol. Evol.">
        <title>Phylogenomic analyses indicate that early fungi evolved digesting cell walls of algal ancestors of land plants.</title>
        <authorList>
            <person name="Chang Y."/>
            <person name="Wang S."/>
            <person name="Sekimoto S."/>
            <person name="Aerts A.L."/>
            <person name="Choi C."/>
            <person name="Clum A."/>
            <person name="LaButti K.M."/>
            <person name="Lindquist E.A."/>
            <person name="Yee Ngan C."/>
            <person name="Ohm R.A."/>
            <person name="Salamov A.A."/>
            <person name="Grigoriev I.V."/>
            <person name="Spatafora J.W."/>
            <person name="Berbee M.L."/>
        </authorList>
    </citation>
    <scope>NUCLEOTIDE SEQUENCE [LARGE SCALE GENOMIC DNA]</scope>
    <source>
        <strain evidence="7 8">NRRL 28638</strain>
    </source>
</reference>
<keyword evidence="2 4" id="KW-0560">Oxidoreductase</keyword>
<accession>A0A137P5V3</accession>
<dbReference type="InterPro" id="IPR012394">
    <property type="entry name" value="Aldehyde_DH_NAD(P)"/>
</dbReference>
<dbReference type="OrthoDB" id="440325at2759"/>
<feature type="active site" evidence="5">
    <location>
        <position position="265"/>
    </location>
</feature>
<dbReference type="PANTHER" id="PTHR43570:SF16">
    <property type="entry name" value="ALDEHYDE DEHYDROGENASE TYPE III, ISOFORM Q"/>
    <property type="match status" value="1"/>
</dbReference>
<evidence type="ECO:0000256" key="1">
    <source>
        <dbReference type="ARBA" id="ARBA00009986"/>
    </source>
</evidence>
<dbReference type="PIRSF" id="PIRSF036492">
    <property type="entry name" value="ALDH"/>
    <property type="match status" value="1"/>
</dbReference>
<name>A0A137P5V3_CONC2</name>
<dbReference type="Pfam" id="PF00171">
    <property type="entry name" value="Aldedh"/>
    <property type="match status" value="1"/>
</dbReference>
<evidence type="ECO:0000256" key="4">
    <source>
        <dbReference type="PIRNR" id="PIRNR036492"/>
    </source>
</evidence>
<dbReference type="InterPro" id="IPR016163">
    <property type="entry name" value="Ald_DH_C"/>
</dbReference>
<dbReference type="InterPro" id="IPR016161">
    <property type="entry name" value="Ald_DH/histidinol_DH"/>
</dbReference>
<evidence type="ECO:0000256" key="2">
    <source>
        <dbReference type="ARBA" id="ARBA00023002"/>
    </source>
</evidence>
<protein>
    <recommendedName>
        <fullName evidence="4">Aldehyde dehydrogenase</fullName>
    </recommendedName>
</protein>
<dbReference type="InterPro" id="IPR015590">
    <property type="entry name" value="Aldehyde_DH_dom"/>
</dbReference>
<feature type="active site" evidence="5">
    <location>
        <position position="230"/>
    </location>
</feature>
<organism evidence="7 8">
    <name type="scientific">Conidiobolus coronatus (strain ATCC 28846 / CBS 209.66 / NRRL 28638)</name>
    <name type="common">Delacroixia coronata</name>
    <dbReference type="NCBI Taxonomy" id="796925"/>
    <lineage>
        <taxon>Eukaryota</taxon>
        <taxon>Fungi</taxon>
        <taxon>Fungi incertae sedis</taxon>
        <taxon>Zoopagomycota</taxon>
        <taxon>Entomophthoromycotina</taxon>
        <taxon>Entomophthoromycetes</taxon>
        <taxon>Entomophthorales</taxon>
        <taxon>Ancylistaceae</taxon>
        <taxon>Conidiobolus</taxon>
    </lineage>
</organism>
<dbReference type="STRING" id="796925.A0A137P5V3"/>
<gene>
    <name evidence="7" type="ORF">CONCODRAFT_39549</name>
</gene>
<evidence type="ECO:0000256" key="5">
    <source>
        <dbReference type="PIRSR" id="PIRSR036492-1"/>
    </source>
</evidence>
<dbReference type="Proteomes" id="UP000070444">
    <property type="component" value="Unassembled WGS sequence"/>
</dbReference>
<dbReference type="GO" id="GO:0006081">
    <property type="term" value="P:aldehyde metabolic process"/>
    <property type="evidence" value="ECO:0007669"/>
    <property type="project" value="InterPro"/>
</dbReference>